<evidence type="ECO:0000313" key="1">
    <source>
        <dbReference type="EMBL" id="KAJ9086103.1"/>
    </source>
</evidence>
<accession>A0ACC2UGX1</accession>
<evidence type="ECO:0000313" key="2">
    <source>
        <dbReference type="Proteomes" id="UP001165960"/>
    </source>
</evidence>
<comment type="caution">
    <text evidence="1">The sequence shown here is derived from an EMBL/GenBank/DDBJ whole genome shotgun (WGS) entry which is preliminary data.</text>
</comment>
<keyword evidence="2" id="KW-1185">Reference proteome</keyword>
<proteinExistence type="predicted"/>
<reference evidence="1" key="1">
    <citation type="submission" date="2022-04" db="EMBL/GenBank/DDBJ databases">
        <title>Genome of the entomopathogenic fungus Entomophthora muscae.</title>
        <authorList>
            <person name="Elya C."/>
            <person name="Lovett B.R."/>
            <person name="Lee E."/>
            <person name="Macias A.M."/>
            <person name="Hajek A.E."/>
            <person name="De Bivort B.L."/>
            <person name="Kasson M.T."/>
            <person name="De Fine Licht H.H."/>
            <person name="Stajich J.E."/>
        </authorList>
    </citation>
    <scope>NUCLEOTIDE SEQUENCE</scope>
    <source>
        <strain evidence="1">Berkeley</strain>
    </source>
</reference>
<dbReference type="EMBL" id="QTSX02000732">
    <property type="protein sequence ID" value="KAJ9086103.1"/>
    <property type="molecule type" value="Genomic_DNA"/>
</dbReference>
<gene>
    <name evidence="1" type="ORF">DSO57_1007507</name>
</gene>
<dbReference type="Proteomes" id="UP001165960">
    <property type="component" value="Unassembled WGS sequence"/>
</dbReference>
<protein>
    <submittedName>
        <fullName evidence="1">Uncharacterized protein</fullName>
    </submittedName>
</protein>
<name>A0ACC2UGX1_9FUNG</name>
<sequence length="172" mass="19000">MVSAKSKQRRVGRSDWKERVDESIKALWSKSTMEQSPFIPATSFPIFNKRISTPPAISPGMPVRRQRAASEVFSAFAQAIQDTNKPFTLNLQPSTITTTSRYTSLSTSVQASTSQLGLFNNDASLKHARRRIRLASDFDQMLANGFPNLGHPEPTLYISLTPKVASQASPNS</sequence>
<organism evidence="1 2">
    <name type="scientific">Entomophthora muscae</name>
    <dbReference type="NCBI Taxonomy" id="34485"/>
    <lineage>
        <taxon>Eukaryota</taxon>
        <taxon>Fungi</taxon>
        <taxon>Fungi incertae sedis</taxon>
        <taxon>Zoopagomycota</taxon>
        <taxon>Entomophthoromycotina</taxon>
        <taxon>Entomophthoromycetes</taxon>
        <taxon>Entomophthorales</taxon>
        <taxon>Entomophthoraceae</taxon>
        <taxon>Entomophthora</taxon>
    </lineage>
</organism>